<dbReference type="GO" id="GO:0016747">
    <property type="term" value="F:acyltransferase activity, transferring groups other than amino-acyl groups"/>
    <property type="evidence" value="ECO:0007669"/>
    <property type="project" value="InterPro"/>
</dbReference>
<comment type="caution">
    <text evidence="2">The sequence shown here is derived from an EMBL/GenBank/DDBJ whole genome shotgun (WGS) entry which is preliminary data.</text>
</comment>
<dbReference type="AlphaFoldDB" id="A0AAD8M928"/>
<reference evidence="2" key="2">
    <citation type="submission" date="2023-05" db="EMBL/GenBank/DDBJ databases">
        <authorList>
            <person name="Schelkunov M.I."/>
        </authorList>
    </citation>
    <scope>NUCLEOTIDE SEQUENCE</scope>
    <source>
        <strain evidence="2">Hsosn_3</strain>
        <tissue evidence="2">Leaf</tissue>
    </source>
</reference>
<protein>
    <submittedName>
        <fullName evidence="2">Acyl-CoA N-acyltransferases (NAT) superfamily protein</fullName>
    </submittedName>
</protein>
<gene>
    <name evidence="2" type="ORF">POM88_040737</name>
</gene>
<accession>A0AAD8M928</accession>
<dbReference type="PROSITE" id="PS51186">
    <property type="entry name" value="GNAT"/>
    <property type="match status" value="1"/>
</dbReference>
<name>A0AAD8M928_9APIA</name>
<proteinExistence type="predicted"/>
<dbReference type="PANTHER" id="PTHR47426:SF3">
    <property type="entry name" value="GCN5-RELATED N-ACETYLTRANSFERASE 6, CHLOROPLASTIC"/>
    <property type="match status" value="1"/>
</dbReference>
<dbReference type="InterPro" id="IPR000182">
    <property type="entry name" value="GNAT_dom"/>
</dbReference>
<dbReference type="Proteomes" id="UP001237642">
    <property type="component" value="Unassembled WGS sequence"/>
</dbReference>
<dbReference type="Gene3D" id="3.40.630.30">
    <property type="match status" value="1"/>
</dbReference>
<sequence length="320" mass="36399">MSSTACFSLLVSLNSPSLICPLQVKTTSSARNETSSRPEFLISYSCRLNNNHKFHKVSASWTMTMDSKPSQKGNKENTSLNVPEGLVSSQETAKMSNLQFDRVQPPKEAWREDSRLDFGKFTAREAVLDEEYWTAAWLRAESHWEDKAGDRYVENYKRKFTEQEFNSIKRNCKSQIGYKSTCILAVKNEPRNVILKNVVGTLDLSMRHLLHGETFPAERVKIPLFCSIKKEGSRYGYISNLCVAKSARRQGIASNMLSFAIKSAKYNGAEQVFVHVHRNNKPAQLLYQKMGFEVVEIASSQLSAEQTYLLCLREQSLDKL</sequence>
<evidence type="ECO:0000259" key="1">
    <source>
        <dbReference type="PROSITE" id="PS51186"/>
    </source>
</evidence>
<evidence type="ECO:0000313" key="3">
    <source>
        <dbReference type="Proteomes" id="UP001237642"/>
    </source>
</evidence>
<feature type="domain" description="N-acetyltransferase" evidence="1">
    <location>
        <begin position="225"/>
        <end position="314"/>
    </location>
</feature>
<organism evidence="2 3">
    <name type="scientific">Heracleum sosnowskyi</name>
    <dbReference type="NCBI Taxonomy" id="360622"/>
    <lineage>
        <taxon>Eukaryota</taxon>
        <taxon>Viridiplantae</taxon>
        <taxon>Streptophyta</taxon>
        <taxon>Embryophyta</taxon>
        <taxon>Tracheophyta</taxon>
        <taxon>Spermatophyta</taxon>
        <taxon>Magnoliopsida</taxon>
        <taxon>eudicotyledons</taxon>
        <taxon>Gunneridae</taxon>
        <taxon>Pentapetalae</taxon>
        <taxon>asterids</taxon>
        <taxon>campanulids</taxon>
        <taxon>Apiales</taxon>
        <taxon>Apiaceae</taxon>
        <taxon>Apioideae</taxon>
        <taxon>apioid superclade</taxon>
        <taxon>Tordylieae</taxon>
        <taxon>Tordyliinae</taxon>
        <taxon>Heracleum</taxon>
    </lineage>
</organism>
<dbReference type="Pfam" id="PF00583">
    <property type="entry name" value="Acetyltransf_1"/>
    <property type="match status" value="1"/>
</dbReference>
<dbReference type="CDD" id="cd04301">
    <property type="entry name" value="NAT_SF"/>
    <property type="match status" value="1"/>
</dbReference>
<dbReference type="EMBL" id="JAUIZM010000009">
    <property type="protein sequence ID" value="KAK1365176.1"/>
    <property type="molecule type" value="Genomic_DNA"/>
</dbReference>
<dbReference type="PANTHER" id="PTHR47426">
    <property type="entry name" value="ACYL-COA N-ACYLTRANSFERASES (NAT) SUPERFAMILY PROTEIN"/>
    <property type="match status" value="1"/>
</dbReference>
<dbReference type="InterPro" id="IPR016181">
    <property type="entry name" value="Acyl_CoA_acyltransferase"/>
</dbReference>
<evidence type="ECO:0000313" key="2">
    <source>
        <dbReference type="EMBL" id="KAK1365176.1"/>
    </source>
</evidence>
<reference evidence="2" key="1">
    <citation type="submission" date="2023-02" db="EMBL/GenBank/DDBJ databases">
        <title>Genome of toxic invasive species Heracleum sosnowskyi carries increased number of genes despite the absence of recent whole-genome duplications.</title>
        <authorList>
            <person name="Schelkunov M."/>
            <person name="Shtratnikova V."/>
            <person name="Makarenko M."/>
            <person name="Klepikova A."/>
            <person name="Omelchenko D."/>
            <person name="Novikova G."/>
            <person name="Obukhova E."/>
            <person name="Bogdanov V."/>
            <person name="Penin A."/>
            <person name="Logacheva M."/>
        </authorList>
    </citation>
    <scope>NUCLEOTIDE SEQUENCE</scope>
    <source>
        <strain evidence="2">Hsosn_3</strain>
        <tissue evidence="2">Leaf</tissue>
    </source>
</reference>
<dbReference type="SUPFAM" id="SSF55729">
    <property type="entry name" value="Acyl-CoA N-acyltransferases (Nat)"/>
    <property type="match status" value="1"/>
</dbReference>
<keyword evidence="3" id="KW-1185">Reference proteome</keyword>